<dbReference type="PANTHER" id="PTHR43798">
    <property type="entry name" value="MONOACYLGLYCEROL LIPASE"/>
    <property type="match status" value="1"/>
</dbReference>
<reference evidence="3 4" key="1">
    <citation type="journal article" date="2010" name="J. Bacteriol.">
        <title>Genome sequence of the oligotrophic marine Gammaproteobacterium HTCC2143, isolated from the Oregon Coast.</title>
        <authorList>
            <person name="Oh H.M."/>
            <person name="Kang I."/>
            <person name="Ferriera S."/>
            <person name="Giovannoni S.J."/>
            <person name="Cho J.C."/>
        </authorList>
    </citation>
    <scope>NUCLEOTIDE SEQUENCE [LARGE SCALE GENOMIC DNA]</scope>
    <source>
        <strain evidence="3 4">HTCC2143</strain>
    </source>
</reference>
<dbReference type="PANTHER" id="PTHR43798:SF33">
    <property type="entry name" value="HYDROLASE, PUTATIVE (AFU_ORTHOLOGUE AFUA_2G14860)-RELATED"/>
    <property type="match status" value="1"/>
</dbReference>
<dbReference type="EMBL" id="AAVT01000013">
    <property type="protein sequence ID" value="EAW29881.1"/>
    <property type="molecule type" value="Genomic_DNA"/>
</dbReference>
<keyword evidence="3" id="KW-0378">Hydrolase</keyword>
<evidence type="ECO:0000256" key="1">
    <source>
        <dbReference type="SAM" id="MobiDB-lite"/>
    </source>
</evidence>
<sequence length="319" mass="36840">MEAPQKVIEDRLSMDSDDDPNHHAEAPTSTIITRKPEWFKNALEMPYNERRVAHEGCDICYLEWGDNSKPGLIFIHGNGAHGRWYHFIAPLLVHDFHVVSIHLSGMGDSGWRKKYTRELYADEVMAVCDDADMQDKPIIVGHSFGGMVTLVTAHRHHQRLGGIVLVDFTVKSKDRQDEWFTDRDEPRPTRVYASYEDARARFRLAPPQPCANQYILDYIGHHSLRETDDGWTWKFDPSIYYEFTIGNDHEEIYRNLPIPVAGIMGQDSWGSDAENMDPMREMRPEAPMFWLPDANHHVFLDQPLAFASSLKALFSCWPR</sequence>
<dbReference type="SUPFAM" id="SSF53474">
    <property type="entry name" value="alpha/beta-Hydrolases"/>
    <property type="match status" value="1"/>
</dbReference>
<dbReference type="STRING" id="247633.GP2143_11799"/>
<gene>
    <name evidence="3" type="ORF">GP2143_11799</name>
</gene>
<feature type="domain" description="AB hydrolase-1" evidence="2">
    <location>
        <begin position="72"/>
        <end position="307"/>
    </location>
</feature>
<dbReference type="Pfam" id="PF12697">
    <property type="entry name" value="Abhydrolase_6"/>
    <property type="match status" value="1"/>
</dbReference>
<evidence type="ECO:0000259" key="2">
    <source>
        <dbReference type="Pfam" id="PF12697"/>
    </source>
</evidence>
<organism evidence="3 4">
    <name type="scientific">marine gamma proteobacterium HTCC2143</name>
    <dbReference type="NCBI Taxonomy" id="247633"/>
    <lineage>
        <taxon>Bacteria</taxon>
        <taxon>Pseudomonadati</taxon>
        <taxon>Pseudomonadota</taxon>
        <taxon>Gammaproteobacteria</taxon>
        <taxon>Cellvibrionales</taxon>
        <taxon>Spongiibacteraceae</taxon>
        <taxon>BD1-7 clade</taxon>
    </lineage>
</organism>
<dbReference type="PRINTS" id="PR00111">
    <property type="entry name" value="ABHYDROLASE"/>
</dbReference>
<keyword evidence="4" id="KW-1185">Reference proteome</keyword>
<dbReference type="InterPro" id="IPR000073">
    <property type="entry name" value="AB_hydrolase_1"/>
</dbReference>
<dbReference type="InterPro" id="IPR029058">
    <property type="entry name" value="AB_hydrolase_fold"/>
</dbReference>
<feature type="region of interest" description="Disordered" evidence="1">
    <location>
        <begin position="1"/>
        <end position="28"/>
    </location>
</feature>
<dbReference type="ESTHER" id="9gamm-a0yh06">
    <property type="family name" value="6_AlphaBeta_hydrolase"/>
</dbReference>
<evidence type="ECO:0000313" key="3">
    <source>
        <dbReference type="EMBL" id="EAW29881.1"/>
    </source>
</evidence>
<dbReference type="Gene3D" id="3.40.50.1820">
    <property type="entry name" value="alpha/beta hydrolase"/>
    <property type="match status" value="1"/>
</dbReference>
<evidence type="ECO:0000313" key="4">
    <source>
        <dbReference type="Proteomes" id="UP000004931"/>
    </source>
</evidence>
<dbReference type="Proteomes" id="UP000004931">
    <property type="component" value="Unassembled WGS sequence"/>
</dbReference>
<dbReference type="InterPro" id="IPR050266">
    <property type="entry name" value="AB_hydrolase_sf"/>
</dbReference>
<dbReference type="GO" id="GO:0016787">
    <property type="term" value="F:hydrolase activity"/>
    <property type="evidence" value="ECO:0007669"/>
    <property type="project" value="UniProtKB-KW"/>
</dbReference>
<protein>
    <submittedName>
        <fullName evidence="3">Hydrolase, putative</fullName>
    </submittedName>
</protein>
<name>A0YH06_9GAMM</name>
<proteinExistence type="predicted"/>
<dbReference type="AlphaFoldDB" id="A0YH06"/>
<comment type="caution">
    <text evidence="3">The sequence shown here is derived from an EMBL/GenBank/DDBJ whole genome shotgun (WGS) entry which is preliminary data.</text>
</comment>
<feature type="compositionally biased region" description="Basic and acidic residues" evidence="1">
    <location>
        <begin position="7"/>
        <end position="25"/>
    </location>
</feature>
<dbReference type="eggNOG" id="COG2267">
    <property type="taxonomic scope" value="Bacteria"/>
</dbReference>
<dbReference type="GO" id="GO:0016020">
    <property type="term" value="C:membrane"/>
    <property type="evidence" value="ECO:0007669"/>
    <property type="project" value="TreeGrafter"/>
</dbReference>
<accession>A0YH06</accession>